<protein>
    <submittedName>
        <fullName evidence="2">Uncharacterized protein</fullName>
    </submittedName>
</protein>
<dbReference type="GeneID" id="98127907"/>
<name>A0ABR4D5V5_9PEZI</name>
<feature type="compositionally biased region" description="Pro residues" evidence="1">
    <location>
        <begin position="81"/>
        <end position="98"/>
    </location>
</feature>
<feature type="compositionally biased region" description="Polar residues" evidence="1">
    <location>
        <begin position="426"/>
        <end position="435"/>
    </location>
</feature>
<proteinExistence type="predicted"/>
<evidence type="ECO:0000313" key="2">
    <source>
        <dbReference type="EMBL" id="KAL2265440.1"/>
    </source>
</evidence>
<gene>
    <name evidence="2" type="ORF">VTJ83DRAFT_6540</name>
</gene>
<keyword evidence="3" id="KW-1185">Reference proteome</keyword>
<feature type="compositionally biased region" description="Low complexity" evidence="1">
    <location>
        <begin position="672"/>
        <end position="681"/>
    </location>
</feature>
<dbReference type="Proteomes" id="UP001600064">
    <property type="component" value="Unassembled WGS sequence"/>
</dbReference>
<feature type="compositionally biased region" description="Low complexity" evidence="1">
    <location>
        <begin position="288"/>
        <end position="317"/>
    </location>
</feature>
<accession>A0ABR4D5V5</accession>
<sequence length="703" mass="73839">MLTIAKPAQYGYQPVHDLPTPPSTSRPSPPPLTYPEPGQQPPLATHGAGNPPDRLMSAPPGRLPPPAALPPVQSPSGSGPSQPPPSLSGGPFGPPPPTHTHGQSLGQLPPGPAWNEESLRAWCTAKAEEERRRQQEEKTRQEEERTRQESFRLEQRKMEAEILRTSLEGGIPPPLVPVVFAGMGGSTLSPVALEWAQQFMAAQTSGQPAPALLPAGSVSSEPSRRDSHAPSYGQYPASAGGSGVPSTPGSAPGASNLFASGYPGSPARPRGQSVPGPMTGRSLLGSAPHLSGPNSSHPGGSSNPHLGFNQPQPQQQQETQASPIYFHHWQPPATQSSGGRSAADQPATPSGESPRKRKAPGSQPSAPSATGTPRQRSPPFAHIANPPPGRRRGHSRQRSDLGSYRPGPAGRLRAESSGPGREMSPMLTSGASSARDSGEPASSSSTLQQSHQQHQQTQGPPLASPPVQAPPSSRMGPHSVSSLLSDHPPSPRAVAPQGQHHPPQQQQQHDHAMQHPHQPQFGENEHRRSPRPSDQRPGGNLGALLISANVSASRNRAKLGAVLGTVSSFPFAVRSNCPEPGSDFSHRCEGLRQGFCQPVLGPVPGHTPPRQKTPEKGGKKRASNSWKGNARVSDNVGPSTIRLALRHGPLPIRTSQRPPLARDRTQRQTLNASSPSPSAAPRKNSGAPAARGPLSSEVLNRGV</sequence>
<evidence type="ECO:0000313" key="3">
    <source>
        <dbReference type="Proteomes" id="UP001600064"/>
    </source>
</evidence>
<organism evidence="2 3">
    <name type="scientific">Remersonia thermophila</name>
    <dbReference type="NCBI Taxonomy" id="72144"/>
    <lineage>
        <taxon>Eukaryota</taxon>
        <taxon>Fungi</taxon>
        <taxon>Dikarya</taxon>
        <taxon>Ascomycota</taxon>
        <taxon>Pezizomycotina</taxon>
        <taxon>Sordariomycetes</taxon>
        <taxon>Sordariomycetidae</taxon>
        <taxon>Sordariales</taxon>
        <taxon>Sordariales incertae sedis</taxon>
        <taxon>Remersonia</taxon>
    </lineage>
</organism>
<feature type="compositionally biased region" description="Basic and acidic residues" evidence="1">
    <location>
        <begin position="126"/>
        <end position="153"/>
    </location>
</feature>
<reference evidence="2 3" key="1">
    <citation type="journal article" date="2024" name="Commun. Biol.">
        <title>Comparative genomic analysis of thermophilic fungi reveals convergent evolutionary adaptations and gene losses.</title>
        <authorList>
            <person name="Steindorff A.S."/>
            <person name="Aguilar-Pontes M.V."/>
            <person name="Robinson A.J."/>
            <person name="Andreopoulos B."/>
            <person name="LaButti K."/>
            <person name="Kuo A."/>
            <person name="Mondo S."/>
            <person name="Riley R."/>
            <person name="Otillar R."/>
            <person name="Haridas S."/>
            <person name="Lipzen A."/>
            <person name="Grimwood J."/>
            <person name="Schmutz J."/>
            <person name="Clum A."/>
            <person name="Reid I.D."/>
            <person name="Moisan M.C."/>
            <person name="Butler G."/>
            <person name="Nguyen T.T.M."/>
            <person name="Dewar K."/>
            <person name="Conant G."/>
            <person name="Drula E."/>
            <person name="Henrissat B."/>
            <person name="Hansel C."/>
            <person name="Singer S."/>
            <person name="Hutchinson M.I."/>
            <person name="de Vries R.P."/>
            <person name="Natvig D.O."/>
            <person name="Powell A.J."/>
            <person name="Tsang A."/>
            <person name="Grigoriev I.V."/>
        </authorList>
    </citation>
    <scope>NUCLEOTIDE SEQUENCE [LARGE SCALE GENOMIC DNA]</scope>
    <source>
        <strain evidence="2 3">ATCC 22073</strain>
    </source>
</reference>
<evidence type="ECO:0000256" key="1">
    <source>
        <dbReference type="SAM" id="MobiDB-lite"/>
    </source>
</evidence>
<feature type="compositionally biased region" description="Pro residues" evidence="1">
    <location>
        <begin position="61"/>
        <end position="73"/>
    </location>
</feature>
<feature type="region of interest" description="Disordered" evidence="1">
    <location>
        <begin position="598"/>
        <end position="703"/>
    </location>
</feature>
<dbReference type="RefSeq" id="XP_070864167.1">
    <property type="nucleotide sequence ID" value="XM_071013263.1"/>
</dbReference>
<comment type="caution">
    <text evidence="2">The sequence shown here is derived from an EMBL/GenBank/DDBJ whole genome shotgun (WGS) entry which is preliminary data.</text>
</comment>
<feature type="compositionally biased region" description="Low complexity" evidence="1">
    <location>
        <begin position="442"/>
        <end position="461"/>
    </location>
</feature>
<dbReference type="EMBL" id="JAZGUE010000006">
    <property type="protein sequence ID" value="KAL2265440.1"/>
    <property type="molecule type" value="Genomic_DNA"/>
</dbReference>
<feature type="compositionally biased region" description="Basic and acidic residues" evidence="1">
    <location>
        <begin position="523"/>
        <end position="534"/>
    </location>
</feature>
<feature type="compositionally biased region" description="Pro residues" evidence="1">
    <location>
        <begin position="19"/>
        <end position="40"/>
    </location>
</feature>
<feature type="region of interest" description="Disordered" evidence="1">
    <location>
        <begin position="202"/>
        <end position="542"/>
    </location>
</feature>
<feature type="compositionally biased region" description="Polar residues" evidence="1">
    <location>
        <begin position="362"/>
        <end position="375"/>
    </location>
</feature>
<feature type="compositionally biased region" description="Low complexity" evidence="1">
    <location>
        <begin position="496"/>
        <end position="507"/>
    </location>
</feature>
<feature type="region of interest" description="Disordered" evidence="1">
    <location>
        <begin position="1"/>
        <end position="153"/>
    </location>
</feature>